<comment type="subcellular location">
    <subcellularLocation>
        <location evidence="1">Membrane</location>
        <topology evidence="1">Multi-pass membrane protein</topology>
    </subcellularLocation>
</comment>
<feature type="transmembrane region" description="Helical" evidence="5">
    <location>
        <begin position="160"/>
        <end position="180"/>
    </location>
</feature>
<feature type="transmembrane region" description="Helical" evidence="5">
    <location>
        <begin position="33"/>
        <end position="57"/>
    </location>
</feature>
<evidence type="ECO:0000256" key="4">
    <source>
        <dbReference type="ARBA" id="ARBA00023136"/>
    </source>
</evidence>
<evidence type="ECO:0000313" key="6">
    <source>
        <dbReference type="EMBL" id="KAL3098418.1"/>
    </source>
</evidence>
<evidence type="ECO:0000256" key="3">
    <source>
        <dbReference type="ARBA" id="ARBA00022989"/>
    </source>
</evidence>
<dbReference type="PIRSF" id="PIRSF006060">
    <property type="entry name" value="AA_transporter"/>
    <property type="match status" value="1"/>
</dbReference>
<proteinExistence type="predicted"/>
<dbReference type="Proteomes" id="UP001620645">
    <property type="component" value="Unassembled WGS sequence"/>
</dbReference>
<reference evidence="6 7" key="1">
    <citation type="submission" date="2024-10" db="EMBL/GenBank/DDBJ databases">
        <authorList>
            <person name="Kim D."/>
        </authorList>
    </citation>
    <scope>NUCLEOTIDE SEQUENCE [LARGE SCALE GENOMIC DNA]</scope>
    <source>
        <strain evidence="6">Taebaek</strain>
    </source>
</reference>
<dbReference type="Pfam" id="PF13520">
    <property type="entry name" value="AA_permease_2"/>
    <property type="match status" value="1"/>
</dbReference>
<feature type="transmembrane region" description="Helical" evidence="5">
    <location>
        <begin position="230"/>
        <end position="259"/>
    </location>
</feature>
<feature type="transmembrane region" description="Helical" evidence="5">
    <location>
        <begin position="7"/>
        <end position="27"/>
    </location>
</feature>
<dbReference type="AlphaFoldDB" id="A0ABD2K685"/>
<feature type="transmembrane region" description="Helical" evidence="5">
    <location>
        <begin position="350"/>
        <end position="372"/>
    </location>
</feature>
<feature type="transmembrane region" description="Helical" evidence="5">
    <location>
        <begin position="326"/>
        <end position="344"/>
    </location>
</feature>
<dbReference type="EMBL" id="JBICCN010000048">
    <property type="protein sequence ID" value="KAL3098418.1"/>
    <property type="molecule type" value="Genomic_DNA"/>
</dbReference>
<dbReference type="InterPro" id="IPR002293">
    <property type="entry name" value="AA/rel_permease1"/>
</dbReference>
<keyword evidence="4 5" id="KW-0472">Membrane</keyword>
<feature type="transmembrane region" description="Helical" evidence="5">
    <location>
        <begin position="200"/>
        <end position="218"/>
    </location>
</feature>
<dbReference type="FunFam" id="1.20.1740.10:FF:000058">
    <property type="entry name" value="Amino Acid Transporter"/>
    <property type="match status" value="1"/>
</dbReference>
<accession>A0ABD2K685</accession>
<dbReference type="PANTHER" id="PTHR11785:SF523">
    <property type="entry name" value="AMINO ACID TRANSPORTER PROTEIN 6"/>
    <property type="match status" value="1"/>
</dbReference>
<feature type="transmembrane region" description="Helical" evidence="5">
    <location>
        <begin position="279"/>
        <end position="305"/>
    </location>
</feature>
<evidence type="ECO:0000256" key="5">
    <source>
        <dbReference type="SAM" id="Phobius"/>
    </source>
</evidence>
<keyword evidence="2 5" id="KW-0812">Transmembrane</keyword>
<dbReference type="GO" id="GO:0016020">
    <property type="term" value="C:membrane"/>
    <property type="evidence" value="ECO:0007669"/>
    <property type="project" value="UniProtKB-SubCell"/>
</dbReference>
<gene>
    <name evidence="6" type="ORF">niasHS_003771</name>
</gene>
<protein>
    <recommendedName>
        <fullName evidence="8">Amino acid transporter</fullName>
    </recommendedName>
</protein>
<keyword evidence="3 5" id="KW-1133">Transmembrane helix</keyword>
<feature type="transmembrane region" description="Helical" evidence="5">
    <location>
        <begin position="78"/>
        <end position="98"/>
    </location>
</feature>
<sequence length="482" mass="53817">MGRWGATSYIISNIVGSGLFITPTSILNHTQSVGLSLTVWALSAAIAILGAFCYIELGTSIRRSGGDFAYLCHVKWRSIAFSFMACGCVLTFPLTLAIQAETFAQYFLQGFGIEFVDEWTAVIGRKCIGYALTWLLLFLNFFSLGSAVSRFQIFCSAAKLLSIFIVIATGFYLLIFHGQTHNLRDPFANSVWEPGHLVEAFFAGLFSYDGWDILNFGAEEVANPRSTMRFAILVGILFVAFLYFAVNLSFFVVLTVPQIQSSSAVATTFAQHSLGPFQVVVPFLICIVLLGSLNSTLFVASRYLYAAARERQLPAFLCCVNERHESPRAALIFHVLLAIAFSFLGAIDRMIAYVAFAMWLQRFFTMAALLNIRIRRLPVHSEALRIPLVFPLLFLAFCLALVTVTVLRSFSTSSVGLAMLAVAFFSYSVLLRKRSLLLRFSFYRRFIEAIDDAFASFSQIVFDGEIRLNFNNDEKMEENLSE</sequence>
<comment type="caution">
    <text evidence="6">The sequence shown here is derived from an EMBL/GenBank/DDBJ whole genome shotgun (WGS) entry which is preliminary data.</text>
</comment>
<evidence type="ECO:0000256" key="1">
    <source>
        <dbReference type="ARBA" id="ARBA00004141"/>
    </source>
</evidence>
<feature type="transmembrane region" description="Helical" evidence="5">
    <location>
        <begin position="413"/>
        <end position="431"/>
    </location>
</feature>
<evidence type="ECO:0008006" key="8">
    <source>
        <dbReference type="Google" id="ProtNLM"/>
    </source>
</evidence>
<keyword evidence="7" id="KW-1185">Reference proteome</keyword>
<feature type="transmembrane region" description="Helical" evidence="5">
    <location>
        <begin position="128"/>
        <end position="148"/>
    </location>
</feature>
<name>A0ABD2K685_HETSC</name>
<evidence type="ECO:0000313" key="7">
    <source>
        <dbReference type="Proteomes" id="UP001620645"/>
    </source>
</evidence>
<evidence type="ECO:0000256" key="2">
    <source>
        <dbReference type="ARBA" id="ARBA00022692"/>
    </source>
</evidence>
<feature type="transmembrane region" description="Helical" evidence="5">
    <location>
        <begin position="384"/>
        <end position="407"/>
    </location>
</feature>
<dbReference type="Gene3D" id="1.20.1740.10">
    <property type="entry name" value="Amino acid/polyamine transporter I"/>
    <property type="match status" value="1"/>
</dbReference>
<dbReference type="InterPro" id="IPR050598">
    <property type="entry name" value="AminoAcid_Transporter"/>
</dbReference>
<organism evidence="6 7">
    <name type="scientific">Heterodera schachtii</name>
    <name type="common">Sugarbeet cyst nematode worm</name>
    <name type="synonym">Tylenchus schachtii</name>
    <dbReference type="NCBI Taxonomy" id="97005"/>
    <lineage>
        <taxon>Eukaryota</taxon>
        <taxon>Metazoa</taxon>
        <taxon>Ecdysozoa</taxon>
        <taxon>Nematoda</taxon>
        <taxon>Chromadorea</taxon>
        <taxon>Rhabditida</taxon>
        <taxon>Tylenchina</taxon>
        <taxon>Tylenchomorpha</taxon>
        <taxon>Tylenchoidea</taxon>
        <taxon>Heteroderidae</taxon>
        <taxon>Heteroderinae</taxon>
        <taxon>Heterodera</taxon>
    </lineage>
</organism>
<dbReference type="PANTHER" id="PTHR11785">
    <property type="entry name" value="AMINO ACID TRANSPORTER"/>
    <property type="match status" value="1"/>
</dbReference>